<dbReference type="AlphaFoldDB" id="A0A429X2D6"/>
<dbReference type="OrthoDB" id="9789113at2"/>
<comment type="subcellular location">
    <subcellularLocation>
        <location evidence="1">Cell membrane</location>
        <topology evidence="1">Multi-pass membrane protein</topology>
    </subcellularLocation>
</comment>
<keyword evidence="6 7" id="KW-0472">Membrane</keyword>
<dbReference type="SMART" id="SM00014">
    <property type="entry name" value="acidPPc"/>
    <property type="match status" value="1"/>
</dbReference>
<accession>A0A429X2D6</accession>
<dbReference type="InterPro" id="IPR000326">
    <property type="entry name" value="PAP2/HPO"/>
</dbReference>
<keyword evidence="5 7" id="KW-1133">Transmembrane helix</keyword>
<evidence type="ECO:0000256" key="7">
    <source>
        <dbReference type="SAM" id="Phobius"/>
    </source>
</evidence>
<keyword evidence="3 7" id="KW-0812">Transmembrane</keyword>
<evidence type="ECO:0000256" key="1">
    <source>
        <dbReference type="ARBA" id="ARBA00004651"/>
    </source>
</evidence>
<dbReference type="GO" id="GO:0016787">
    <property type="term" value="F:hydrolase activity"/>
    <property type="evidence" value="ECO:0007669"/>
    <property type="project" value="UniProtKB-KW"/>
</dbReference>
<evidence type="ECO:0000256" key="6">
    <source>
        <dbReference type="ARBA" id="ARBA00023136"/>
    </source>
</evidence>
<dbReference type="PANTHER" id="PTHR14969">
    <property type="entry name" value="SPHINGOSINE-1-PHOSPHATE PHOSPHOHYDROLASE"/>
    <property type="match status" value="1"/>
</dbReference>
<dbReference type="EMBL" id="QYTW02000031">
    <property type="protein sequence ID" value="RST57553.1"/>
    <property type="molecule type" value="Genomic_DNA"/>
</dbReference>
<feature type="transmembrane region" description="Helical" evidence="7">
    <location>
        <begin position="156"/>
        <end position="179"/>
    </location>
</feature>
<name>A0A429X2D6_SIMTE</name>
<dbReference type="GO" id="GO:0005886">
    <property type="term" value="C:plasma membrane"/>
    <property type="evidence" value="ECO:0007669"/>
    <property type="project" value="UniProtKB-SubCell"/>
</dbReference>
<feature type="transmembrane region" description="Helical" evidence="7">
    <location>
        <begin position="35"/>
        <end position="53"/>
    </location>
</feature>
<gene>
    <name evidence="9" type="primary">pgpB</name>
    <name evidence="10" type="ORF">D5F11_021785</name>
    <name evidence="9" type="ORF">J6TS1_14170</name>
</gene>
<evidence type="ECO:0000256" key="4">
    <source>
        <dbReference type="ARBA" id="ARBA00022801"/>
    </source>
</evidence>
<keyword evidence="12" id="KW-1185">Reference proteome</keyword>
<reference evidence="9 12" key="2">
    <citation type="submission" date="2021-03" db="EMBL/GenBank/DDBJ databases">
        <title>Antimicrobial resistance genes in bacteria isolated from Japanese honey, and their potential for conferring macrolide and lincosamide resistance in the American foulbrood pathogen Paenibacillus larvae.</title>
        <authorList>
            <person name="Okamoto M."/>
            <person name="Kumagai M."/>
            <person name="Kanamori H."/>
            <person name="Takamatsu D."/>
        </authorList>
    </citation>
    <scope>NUCLEOTIDE SEQUENCE [LARGE SCALE GENOMIC DNA]</scope>
    <source>
        <strain evidence="9 12">J6TS1</strain>
    </source>
</reference>
<dbReference type="Pfam" id="PF01569">
    <property type="entry name" value="PAP2"/>
    <property type="match status" value="1"/>
</dbReference>
<feature type="domain" description="Phosphatidic acid phosphatase type 2/haloperoxidase" evidence="8">
    <location>
        <begin position="63"/>
        <end position="171"/>
    </location>
</feature>
<feature type="transmembrane region" description="Helical" evidence="7">
    <location>
        <begin position="59"/>
        <end position="80"/>
    </location>
</feature>
<evidence type="ECO:0000256" key="5">
    <source>
        <dbReference type="ARBA" id="ARBA00022989"/>
    </source>
</evidence>
<evidence type="ECO:0000256" key="3">
    <source>
        <dbReference type="ARBA" id="ARBA00022692"/>
    </source>
</evidence>
<keyword evidence="4" id="KW-0378">Hydrolase</keyword>
<evidence type="ECO:0000313" key="10">
    <source>
        <dbReference type="EMBL" id="RST57553.1"/>
    </source>
</evidence>
<sequence>MSRLAVWFHQKDFALFNFINHSCHHKYLDPFFRSFTHLGGATCTISIALLFTMSAPAPYSFWAIDSLIALTVSHIIVSIIKKMYQRNRPYLTYPETKTISKRLTDYSFPSGHTTAIFSIVTPFMLYMPSMAIYLFCLAGIVGLSRIYIGLHYPSDVLAGAFIGVGVGVITVYLHSIVMVI</sequence>
<comment type="caution">
    <text evidence="10">The sequence shown here is derived from an EMBL/GenBank/DDBJ whole genome shotgun (WGS) entry which is preliminary data.</text>
</comment>
<proteinExistence type="predicted"/>
<protein>
    <submittedName>
        <fullName evidence="10">Phosphatase PAP2 family protein</fullName>
    </submittedName>
    <submittedName>
        <fullName evidence="9">Phosphatidylglycerophosphatase B</fullName>
    </submittedName>
</protein>
<dbReference type="SUPFAM" id="SSF48317">
    <property type="entry name" value="Acid phosphatase/Vanadium-dependent haloperoxidase"/>
    <property type="match status" value="1"/>
</dbReference>
<evidence type="ECO:0000259" key="8">
    <source>
        <dbReference type="SMART" id="SM00014"/>
    </source>
</evidence>
<dbReference type="InterPro" id="IPR036938">
    <property type="entry name" value="PAP2/HPO_sf"/>
</dbReference>
<dbReference type="Gene3D" id="1.20.144.10">
    <property type="entry name" value="Phosphatidic acid phosphatase type 2/haloperoxidase"/>
    <property type="match status" value="1"/>
</dbReference>
<organism evidence="10 11">
    <name type="scientific">Siminovitchia terrae</name>
    <name type="common">Bacillus terrae</name>
    <dbReference type="NCBI Taxonomy" id="1914933"/>
    <lineage>
        <taxon>Bacteria</taxon>
        <taxon>Bacillati</taxon>
        <taxon>Bacillota</taxon>
        <taxon>Bacilli</taxon>
        <taxon>Bacillales</taxon>
        <taxon>Bacillaceae</taxon>
        <taxon>Siminovitchia</taxon>
    </lineage>
</organism>
<evidence type="ECO:0000256" key="2">
    <source>
        <dbReference type="ARBA" id="ARBA00022475"/>
    </source>
</evidence>
<dbReference type="Proteomes" id="UP000680670">
    <property type="component" value="Unassembled WGS sequence"/>
</dbReference>
<dbReference type="Proteomes" id="UP000287296">
    <property type="component" value="Unassembled WGS sequence"/>
</dbReference>
<evidence type="ECO:0000313" key="11">
    <source>
        <dbReference type="Proteomes" id="UP000287296"/>
    </source>
</evidence>
<dbReference type="RefSeq" id="WP_120118248.1">
    <property type="nucleotide sequence ID" value="NZ_BORI01000005.1"/>
</dbReference>
<reference evidence="10 11" key="1">
    <citation type="submission" date="2018-12" db="EMBL/GenBank/DDBJ databases">
        <authorList>
            <person name="Sun L."/>
            <person name="Chen Z."/>
        </authorList>
    </citation>
    <scope>NUCLEOTIDE SEQUENCE [LARGE SCALE GENOMIC DNA]</scope>
    <source>
        <strain evidence="10 11">LMG 29736</strain>
    </source>
</reference>
<dbReference type="PANTHER" id="PTHR14969:SF62">
    <property type="entry name" value="DECAPRENYLPHOSPHORYL-5-PHOSPHORIBOSE PHOSPHATASE RV3807C-RELATED"/>
    <property type="match status" value="1"/>
</dbReference>
<evidence type="ECO:0000313" key="12">
    <source>
        <dbReference type="Proteomes" id="UP000680670"/>
    </source>
</evidence>
<evidence type="ECO:0000313" key="9">
    <source>
        <dbReference type="EMBL" id="GIN95547.1"/>
    </source>
</evidence>
<dbReference type="EMBL" id="BORJ01000003">
    <property type="protein sequence ID" value="GIN95547.1"/>
    <property type="molecule type" value="Genomic_DNA"/>
</dbReference>
<keyword evidence="2" id="KW-1003">Cell membrane</keyword>